<dbReference type="OrthoDB" id="536211at2759"/>
<dbReference type="SUPFAM" id="SSF55486">
    <property type="entry name" value="Metalloproteases ('zincins'), catalytic domain"/>
    <property type="match status" value="1"/>
</dbReference>
<evidence type="ECO:0000256" key="6">
    <source>
        <dbReference type="ARBA" id="ARBA00022833"/>
    </source>
</evidence>
<dbReference type="Pfam" id="PF05572">
    <property type="entry name" value="Peptidase_M43"/>
    <property type="match status" value="1"/>
</dbReference>
<dbReference type="PANTHER" id="PTHR47466">
    <property type="match status" value="1"/>
</dbReference>
<evidence type="ECO:0000256" key="1">
    <source>
        <dbReference type="ARBA" id="ARBA00008721"/>
    </source>
</evidence>
<name>A0A814R8S0_9BILA</name>
<dbReference type="EMBL" id="CAJNOO010001297">
    <property type="protein sequence ID" value="CAF1130579.1"/>
    <property type="molecule type" value="Genomic_DNA"/>
</dbReference>
<evidence type="ECO:0000256" key="7">
    <source>
        <dbReference type="ARBA" id="ARBA00023049"/>
    </source>
</evidence>
<keyword evidence="3" id="KW-0479">Metal-binding</keyword>
<evidence type="ECO:0000313" key="10">
    <source>
        <dbReference type="EMBL" id="CAF1130579.1"/>
    </source>
</evidence>
<feature type="domain" description="Peptidase M43 pregnancy-associated plasma-A" evidence="9">
    <location>
        <begin position="123"/>
        <end position="278"/>
    </location>
</feature>
<evidence type="ECO:0000256" key="8">
    <source>
        <dbReference type="ARBA" id="ARBA00023157"/>
    </source>
</evidence>
<protein>
    <recommendedName>
        <fullName evidence="9">Peptidase M43 pregnancy-associated plasma-A domain-containing protein</fullName>
    </recommendedName>
</protein>
<dbReference type="InterPro" id="IPR024079">
    <property type="entry name" value="MetalloPept_cat_dom_sf"/>
</dbReference>
<dbReference type="GO" id="GO:0008237">
    <property type="term" value="F:metallopeptidase activity"/>
    <property type="evidence" value="ECO:0007669"/>
    <property type="project" value="UniProtKB-KW"/>
</dbReference>
<dbReference type="GO" id="GO:0006508">
    <property type="term" value="P:proteolysis"/>
    <property type="evidence" value="ECO:0007669"/>
    <property type="project" value="UniProtKB-KW"/>
</dbReference>
<sequence length="298" mass="33644">MQEYYKQNENALKENQQFEISTRNFISTTLTAQSYVIPVVFHVYGTDFAGRRVNDTTIQKAIEKVNEDFHGLNNDFNAVAPAFQGRRSTFNVTFKLARKDPSGLLTTGIVYYPAKKGYATNKFNSDIQKEAWNNYKYCNVYIQLDLYGDGVLTNSGVAWYPDSGMSNANLARIVYNGRYLYGNTDDEFASVLTHEFGHWLNLIHTFEQGCVKPNEDKCDGTGDRVCDTPQTVGNQGCKLVNNCLKQLVNSENYMDYSGAYGCYRMFTTGQVARMEAAMQHPARKPLWQSENLIGTGVA</sequence>
<accession>A0A814R8S0</accession>
<evidence type="ECO:0000256" key="4">
    <source>
        <dbReference type="ARBA" id="ARBA00022729"/>
    </source>
</evidence>
<evidence type="ECO:0000313" key="11">
    <source>
        <dbReference type="Proteomes" id="UP000663882"/>
    </source>
</evidence>
<keyword evidence="4" id="KW-0732">Signal</keyword>
<organism evidence="10 11">
    <name type="scientific">Rotaria sordida</name>
    <dbReference type="NCBI Taxonomy" id="392033"/>
    <lineage>
        <taxon>Eukaryota</taxon>
        <taxon>Metazoa</taxon>
        <taxon>Spiralia</taxon>
        <taxon>Gnathifera</taxon>
        <taxon>Rotifera</taxon>
        <taxon>Eurotatoria</taxon>
        <taxon>Bdelloidea</taxon>
        <taxon>Philodinida</taxon>
        <taxon>Philodinidae</taxon>
        <taxon>Rotaria</taxon>
    </lineage>
</organism>
<dbReference type="InterPro" id="IPR008754">
    <property type="entry name" value="Peptidase_M43"/>
</dbReference>
<keyword evidence="8" id="KW-1015">Disulfide bond</keyword>
<reference evidence="10" key="1">
    <citation type="submission" date="2021-02" db="EMBL/GenBank/DDBJ databases">
        <authorList>
            <person name="Nowell W R."/>
        </authorList>
    </citation>
    <scope>NUCLEOTIDE SEQUENCE</scope>
</reference>
<keyword evidence="6" id="KW-0862">Zinc</keyword>
<proteinExistence type="inferred from homology"/>
<dbReference type="AlphaFoldDB" id="A0A814R8S0"/>
<evidence type="ECO:0000256" key="5">
    <source>
        <dbReference type="ARBA" id="ARBA00022801"/>
    </source>
</evidence>
<dbReference type="PANTHER" id="PTHR47466:SF1">
    <property type="entry name" value="METALLOPROTEASE MEP1 (AFU_ORTHOLOGUE AFUA_1G07730)-RELATED"/>
    <property type="match status" value="1"/>
</dbReference>
<keyword evidence="2" id="KW-0645">Protease</keyword>
<dbReference type="Gene3D" id="3.40.390.10">
    <property type="entry name" value="Collagenase (Catalytic Domain)"/>
    <property type="match status" value="1"/>
</dbReference>
<evidence type="ECO:0000256" key="2">
    <source>
        <dbReference type="ARBA" id="ARBA00022670"/>
    </source>
</evidence>
<evidence type="ECO:0000259" key="9">
    <source>
        <dbReference type="Pfam" id="PF05572"/>
    </source>
</evidence>
<comment type="similarity">
    <text evidence="1">Belongs to the peptidase M43B family.</text>
</comment>
<keyword evidence="7" id="KW-0482">Metalloprotease</keyword>
<evidence type="ECO:0000256" key="3">
    <source>
        <dbReference type="ARBA" id="ARBA00022723"/>
    </source>
</evidence>
<gene>
    <name evidence="10" type="ORF">RFH988_LOCUS20843</name>
</gene>
<dbReference type="Proteomes" id="UP000663882">
    <property type="component" value="Unassembled WGS sequence"/>
</dbReference>
<dbReference type="GO" id="GO:0046872">
    <property type="term" value="F:metal ion binding"/>
    <property type="evidence" value="ECO:0007669"/>
    <property type="project" value="UniProtKB-KW"/>
</dbReference>
<keyword evidence="5" id="KW-0378">Hydrolase</keyword>
<comment type="caution">
    <text evidence="10">The sequence shown here is derived from an EMBL/GenBank/DDBJ whole genome shotgun (WGS) entry which is preliminary data.</text>
</comment>